<dbReference type="InterPro" id="IPR051134">
    <property type="entry name" value="PPP_phosphatase"/>
</dbReference>
<keyword evidence="3" id="KW-0464">Manganese</keyword>
<evidence type="ECO:0000259" key="7">
    <source>
        <dbReference type="SMART" id="SM00156"/>
    </source>
</evidence>
<sequence>MVELSHLNVDYLGNGNLYDDHDLQPLPFLDWGDLSGRGRTSQPSAVTCQRGEPVHFELLRASAVCKWDDVLEFDYNNLAGLLQNPLDDVLDYSFPHGGGGARLRALPGCQPSGDSGCISCTGGGDGAHANDASRKNQLAESGVPSRLIDRLETYFDSLQRQQDSDRGPEGRWAVARVHQRLQDGLDALDTLLEIVGRRLVSRGFWPIQRVPSSSTVRMNMWSWALHLQSIANELLAEHAQTPLSNTEVVPSPQFLPESVSSEPTVRSANSTDHADIASSSVEAEGECQQISTSSSSGGTSSGRDRSRSPATRSSQHDDGGGVGSIGIEQEDELGSSMSTPIVIDEWLREQVRCALDGQLLGVWAEPASGASSSSAGSGSTTSTTSTTRTLWAAGSEEEMHNIGLSLAQWDSVVHCWGGPTSSSTSTSTSTRTQADVVRDVVNQALMHGGLVDVSDLIRRLLALEEAITWIQHPYQALPLNAAEFERVIFDCVSQLAAEGSASSSSSELPHPDNSLAVLLQPGFPETVEAVNEALPDYDPHIIAGLRRRAWQEHLRRLGFPATSRPPPVGYDRALYLVQSSVTRLALPIADACEYVVQLLVYMLLILHYHYKLPVDELAVLTVVVISVLLFQDLVLYLAPYLVVYLVVFLGKYKEWLGIAVVSSPLESFLGRFLLTLRPLVDAVFQYPTMPVPPVSAVGAVMTLFDIACAVMLWPVVPIGDFYTIHQFMCKLSEPTLDRAAEKGASSDAATPKPLQKEEQKEDTASSSESDSSDGSEPSAPPENKSKALHQVEAPTATDSAPAAIRKSLPDRLQEAPRAGSLRMGNGPMRAGSLSFKGTPKAFAYLLLVSYITDFVKTVLNTSPFFGQAASGQAQSSPTVSSQRDAQKNLLVELGLAYSGLEGFDEAASVGQAQLGTQMQSQLKNLLDIAADTPRPLGSPTNSGYLSPQAWSCPASSPKARAASTRASELSRPGPEYRGPQLEPPDVPITLPFAMGLVHYFQHHRNVPLPARYLCRLLDDAEKILQERDKDGPVRKLALRTGVHRRPNEAESQLIIVGVTEYGSKTNCSSRGELFSDPCCWRPVPTRTWATIAAPMPASLGGHVGVARLLLDAGADRNLANSNGDTALKLASVGGHVGVARLLLDDGPYIVNSYGDTTLMAASATGHVEVAPLLYGDTALMAASAKGNVEVARLLLDAGADSNLANSHGRTALNLAFVGGHVQVKRLLLEDLHGQLNDLLWIFFKVGMPSPTNWFLVNGDVCDRGENATEIWALLFAFMSLWPQSMYVHRGNHEDRLLNMDYNCGGFYDEVLRKYGRDTGAMIYEKFGRIFARLPLASVIDDKKTAMNPKPRINS</sequence>
<dbReference type="PANTHER" id="PTHR45668:SF5">
    <property type="entry name" value="SERINE_THREONINE-PROTEIN PHOSPHATASE 5"/>
    <property type="match status" value="1"/>
</dbReference>
<dbReference type="Pfam" id="PF13637">
    <property type="entry name" value="Ank_4"/>
    <property type="match status" value="1"/>
</dbReference>
<feature type="compositionally biased region" description="Basic and acidic residues" evidence="5">
    <location>
        <begin position="754"/>
        <end position="763"/>
    </location>
</feature>
<feature type="compositionally biased region" description="Low complexity" evidence="5">
    <location>
        <begin position="764"/>
        <end position="777"/>
    </location>
</feature>
<feature type="transmembrane region" description="Helical" evidence="6">
    <location>
        <begin position="694"/>
        <end position="716"/>
    </location>
</feature>
<dbReference type="GO" id="GO:0046872">
    <property type="term" value="F:metal ion binding"/>
    <property type="evidence" value="ECO:0007669"/>
    <property type="project" value="UniProtKB-KW"/>
</dbReference>
<evidence type="ECO:0000256" key="6">
    <source>
        <dbReference type="SAM" id="Phobius"/>
    </source>
</evidence>
<comment type="cofactor">
    <cofactor evidence="1">
        <name>Mn(2+)</name>
        <dbReference type="ChEBI" id="CHEBI:29035"/>
    </cofactor>
</comment>
<keyword evidence="2" id="KW-0479">Metal-binding</keyword>
<keyword evidence="4" id="KW-0040">ANK repeat</keyword>
<comment type="caution">
    <text evidence="8">The sequence shown here is derived from an EMBL/GenBank/DDBJ whole genome shotgun (WGS) entry which is preliminary data.</text>
</comment>
<evidence type="ECO:0000313" key="8">
    <source>
        <dbReference type="EMBL" id="OLQ11809.1"/>
    </source>
</evidence>
<dbReference type="PRINTS" id="PR00114">
    <property type="entry name" value="STPHPHTASE"/>
</dbReference>
<dbReference type="OrthoDB" id="10303726at2759"/>
<dbReference type="InterPro" id="IPR002110">
    <property type="entry name" value="Ankyrin_rpt"/>
</dbReference>
<evidence type="ECO:0000256" key="1">
    <source>
        <dbReference type="ARBA" id="ARBA00001936"/>
    </source>
</evidence>
<dbReference type="InterPro" id="IPR004843">
    <property type="entry name" value="Calcineurin-like_PHP"/>
</dbReference>
<feature type="compositionally biased region" description="Polar residues" evidence="5">
    <location>
        <begin position="258"/>
        <end position="281"/>
    </location>
</feature>
<evidence type="ECO:0000256" key="4">
    <source>
        <dbReference type="PROSITE-ProRule" id="PRU00023"/>
    </source>
</evidence>
<feature type="region of interest" description="Disordered" evidence="5">
    <location>
        <begin position="246"/>
        <end position="333"/>
    </location>
</feature>
<evidence type="ECO:0000313" key="9">
    <source>
        <dbReference type="Proteomes" id="UP000186817"/>
    </source>
</evidence>
<feature type="region of interest" description="Disordered" evidence="5">
    <location>
        <begin position="955"/>
        <end position="982"/>
    </location>
</feature>
<name>A0A1Q9EWM0_SYMMI</name>
<feature type="transmembrane region" description="Helical" evidence="6">
    <location>
        <begin position="617"/>
        <end position="649"/>
    </location>
</feature>
<dbReference type="InterPro" id="IPR029052">
    <property type="entry name" value="Metallo-depent_PP-like"/>
</dbReference>
<protein>
    <submittedName>
        <fullName evidence="8">Serine/threonine-protein phosphatase with EF-hands 2</fullName>
    </submittedName>
</protein>
<feature type="repeat" description="ANK" evidence="4">
    <location>
        <begin position="1122"/>
        <end position="1146"/>
    </location>
</feature>
<dbReference type="PANTHER" id="PTHR45668">
    <property type="entry name" value="SERINE/THREONINE-PROTEIN PHOSPHATASE 5-RELATED"/>
    <property type="match status" value="1"/>
</dbReference>
<dbReference type="SUPFAM" id="SSF48403">
    <property type="entry name" value="Ankyrin repeat"/>
    <property type="match status" value="1"/>
</dbReference>
<accession>A0A1Q9EWM0</accession>
<feature type="region of interest" description="Disordered" evidence="5">
    <location>
        <begin position="367"/>
        <end position="386"/>
    </location>
</feature>
<dbReference type="SMART" id="SM00248">
    <property type="entry name" value="ANK"/>
    <property type="match status" value="3"/>
</dbReference>
<proteinExistence type="predicted"/>
<dbReference type="Proteomes" id="UP000186817">
    <property type="component" value="Unassembled WGS sequence"/>
</dbReference>
<dbReference type="EMBL" id="LSRX01000053">
    <property type="protein sequence ID" value="OLQ11809.1"/>
    <property type="molecule type" value="Genomic_DNA"/>
</dbReference>
<gene>
    <name evidence="8" type="primary">PPEF2</name>
    <name evidence="8" type="ORF">AK812_SmicGene4278</name>
</gene>
<dbReference type="SUPFAM" id="SSF56300">
    <property type="entry name" value="Metallo-dependent phosphatases"/>
    <property type="match status" value="1"/>
</dbReference>
<reference evidence="8 9" key="1">
    <citation type="submission" date="2016-02" db="EMBL/GenBank/DDBJ databases">
        <title>Genome analysis of coral dinoflagellate symbionts highlights evolutionary adaptations to a symbiotic lifestyle.</title>
        <authorList>
            <person name="Aranda M."/>
            <person name="Li Y."/>
            <person name="Liew Y.J."/>
            <person name="Baumgarten S."/>
            <person name="Simakov O."/>
            <person name="Wilson M."/>
            <person name="Piel J."/>
            <person name="Ashoor H."/>
            <person name="Bougouffa S."/>
            <person name="Bajic V.B."/>
            <person name="Ryu T."/>
            <person name="Ravasi T."/>
            <person name="Bayer T."/>
            <person name="Micklem G."/>
            <person name="Kim H."/>
            <person name="Bhak J."/>
            <person name="Lajeunesse T.C."/>
            <person name="Voolstra C.R."/>
        </authorList>
    </citation>
    <scope>NUCLEOTIDE SEQUENCE [LARGE SCALE GENOMIC DNA]</scope>
    <source>
        <strain evidence="8 9">CCMP2467</strain>
    </source>
</reference>
<dbReference type="Pfam" id="PF12796">
    <property type="entry name" value="Ank_2"/>
    <property type="match status" value="1"/>
</dbReference>
<feature type="region of interest" description="Disordered" evidence="5">
    <location>
        <begin position="740"/>
        <end position="786"/>
    </location>
</feature>
<organism evidence="8 9">
    <name type="scientific">Symbiodinium microadriaticum</name>
    <name type="common">Dinoflagellate</name>
    <name type="synonym">Zooxanthella microadriatica</name>
    <dbReference type="NCBI Taxonomy" id="2951"/>
    <lineage>
        <taxon>Eukaryota</taxon>
        <taxon>Sar</taxon>
        <taxon>Alveolata</taxon>
        <taxon>Dinophyceae</taxon>
        <taxon>Suessiales</taxon>
        <taxon>Symbiodiniaceae</taxon>
        <taxon>Symbiodinium</taxon>
    </lineage>
</organism>
<evidence type="ECO:0000256" key="2">
    <source>
        <dbReference type="ARBA" id="ARBA00022723"/>
    </source>
</evidence>
<dbReference type="InterPro" id="IPR006186">
    <property type="entry name" value="Ser/Thr-sp_prot-phosphatase"/>
</dbReference>
<dbReference type="Gene3D" id="1.25.40.20">
    <property type="entry name" value="Ankyrin repeat-containing domain"/>
    <property type="match status" value="2"/>
</dbReference>
<evidence type="ECO:0000256" key="3">
    <source>
        <dbReference type="ARBA" id="ARBA00023211"/>
    </source>
</evidence>
<dbReference type="Pfam" id="PF00149">
    <property type="entry name" value="Metallophos"/>
    <property type="match status" value="1"/>
</dbReference>
<dbReference type="SMART" id="SM00156">
    <property type="entry name" value="PP2Ac"/>
    <property type="match status" value="1"/>
</dbReference>
<keyword evidence="6" id="KW-0812">Transmembrane</keyword>
<feature type="repeat" description="ANK" evidence="4">
    <location>
        <begin position="1174"/>
        <end position="1206"/>
    </location>
</feature>
<keyword evidence="9" id="KW-1185">Reference proteome</keyword>
<keyword evidence="6" id="KW-0472">Membrane</keyword>
<dbReference type="GO" id="GO:0016787">
    <property type="term" value="F:hydrolase activity"/>
    <property type="evidence" value="ECO:0007669"/>
    <property type="project" value="InterPro"/>
</dbReference>
<dbReference type="InterPro" id="IPR036770">
    <property type="entry name" value="Ankyrin_rpt-contain_sf"/>
</dbReference>
<evidence type="ECO:0000256" key="5">
    <source>
        <dbReference type="SAM" id="MobiDB-lite"/>
    </source>
</evidence>
<dbReference type="Gene3D" id="3.60.21.10">
    <property type="match status" value="1"/>
</dbReference>
<dbReference type="PROSITE" id="PS50088">
    <property type="entry name" value="ANK_REPEAT"/>
    <property type="match status" value="2"/>
</dbReference>
<keyword evidence="6" id="KW-1133">Transmembrane helix</keyword>
<dbReference type="PROSITE" id="PS50297">
    <property type="entry name" value="ANK_REP_REGION"/>
    <property type="match status" value="2"/>
</dbReference>
<feature type="transmembrane region" description="Helical" evidence="6">
    <location>
        <begin position="655"/>
        <end position="674"/>
    </location>
</feature>
<feature type="domain" description="Serine/threonine specific protein phosphatases" evidence="7">
    <location>
        <begin position="1206"/>
        <end position="1354"/>
    </location>
</feature>
<feature type="transmembrane region" description="Helical" evidence="6">
    <location>
        <begin position="594"/>
        <end position="610"/>
    </location>
</feature>